<reference evidence="1" key="1">
    <citation type="journal article" date="2020" name="Nature">
        <title>Giant virus diversity and host interactions through global metagenomics.</title>
        <authorList>
            <person name="Schulz F."/>
            <person name="Roux S."/>
            <person name="Paez-Espino D."/>
            <person name="Jungbluth S."/>
            <person name="Walsh D.A."/>
            <person name="Denef V.J."/>
            <person name="McMahon K.D."/>
            <person name="Konstantinidis K.T."/>
            <person name="Eloe-Fadrosh E.A."/>
            <person name="Kyrpides N.C."/>
            <person name="Woyke T."/>
        </authorList>
    </citation>
    <scope>NUCLEOTIDE SEQUENCE</scope>
    <source>
        <strain evidence="1">GVMAG-M-3300027804-47</strain>
    </source>
</reference>
<dbReference type="AlphaFoldDB" id="A0A6C0LJ40"/>
<evidence type="ECO:0000313" key="1">
    <source>
        <dbReference type="EMBL" id="QHU29192.1"/>
    </source>
</evidence>
<accession>A0A6C0LJ40</accession>
<dbReference type="EMBL" id="MN740482">
    <property type="protein sequence ID" value="QHU29192.1"/>
    <property type="molecule type" value="Genomic_DNA"/>
</dbReference>
<sequence>MTAYEQQYKNKEKDYNKYLELELNYILENVENNDLNFWKSYLKIVIITNSPKGTPDNFLENYSAFTKKGIFSDINRINNLGIKGDENGEIIKNNRIDVDHIKKLRGFVGLFMKIQSEGYGKGKYYQIDLTQNPEYIGFSGGRRNHPKHTDMTMKDIKELCKANQIKLSKVVDDKRVCYKKKELLTKLKRKKVI</sequence>
<protein>
    <submittedName>
        <fullName evidence="1">Uncharacterized protein</fullName>
    </submittedName>
</protein>
<name>A0A6C0LJ40_9ZZZZ</name>
<organism evidence="1">
    <name type="scientific">viral metagenome</name>
    <dbReference type="NCBI Taxonomy" id="1070528"/>
    <lineage>
        <taxon>unclassified sequences</taxon>
        <taxon>metagenomes</taxon>
        <taxon>organismal metagenomes</taxon>
    </lineage>
</organism>
<proteinExistence type="predicted"/>